<feature type="region of interest" description="Disordered" evidence="4">
    <location>
        <begin position="52"/>
        <end position="97"/>
    </location>
</feature>
<keyword evidence="2" id="KW-0597">Phosphoprotein</keyword>
<keyword evidence="3" id="KW-0808">Transferase</keyword>
<dbReference type="PANTHER" id="PTHR43775">
    <property type="entry name" value="FATTY ACID SYNTHASE"/>
    <property type="match status" value="1"/>
</dbReference>
<accession>A0A5C6TZL1</accession>
<evidence type="ECO:0000256" key="4">
    <source>
        <dbReference type="SAM" id="MobiDB-lite"/>
    </source>
</evidence>
<dbReference type="InterPro" id="IPR016039">
    <property type="entry name" value="Thiolase-like"/>
</dbReference>
<gene>
    <name evidence="6" type="ORF">FSC37_09665</name>
</gene>
<dbReference type="SMART" id="SM00827">
    <property type="entry name" value="PKS_AT"/>
    <property type="match status" value="1"/>
</dbReference>
<name>A0A5C6TZL1_9BURK</name>
<evidence type="ECO:0000259" key="5">
    <source>
        <dbReference type="PROSITE" id="PS52004"/>
    </source>
</evidence>
<dbReference type="InterPro" id="IPR050091">
    <property type="entry name" value="PKS_NRPS_Biosynth_Enz"/>
</dbReference>
<dbReference type="GO" id="GO:0006633">
    <property type="term" value="P:fatty acid biosynthetic process"/>
    <property type="evidence" value="ECO:0007669"/>
    <property type="project" value="InterPro"/>
</dbReference>
<dbReference type="Pfam" id="PF00698">
    <property type="entry name" value="Acyl_transf_1"/>
    <property type="match status" value="1"/>
</dbReference>
<dbReference type="InterPro" id="IPR003965">
    <property type="entry name" value="Fatty_acid_synthase"/>
</dbReference>
<dbReference type="PROSITE" id="PS52004">
    <property type="entry name" value="KS3_2"/>
    <property type="match status" value="1"/>
</dbReference>
<feature type="compositionally biased region" description="Low complexity" evidence="4">
    <location>
        <begin position="74"/>
        <end position="97"/>
    </location>
</feature>
<evidence type="ECO:0000256" key="1">
    <source>
        <dbReference type="ARBA" id="ARBA00022450"/>
    </source>
</evidence>
<dbReference type="InterPro" id="IPR032821">
    <property type="entry name" value="PKS_assoc"/>
</dbReference>
<keyword evidence="1" id="KW-0596">Phosphopantetheine</keyword>
<keyword evidence="7" id="KW-1185">Reference proteome</keyword>
<dbReference type="PRINTS" id="PR01483">
    <property type="entry name" value="FASYNTHASE"/>
</dbReference>
<organism evidence="6 7">
    <name type="scientific">Piscinibacter aquaticus</name>
    <dbReference type="NCBI Taxonomy" id="392597"/>
    <lineage>
        <taxon>Bacteria</taxon>
        <taxon>Pseudomonadati</taxon>
        <taxon>Pseudomonadota</taxon>
        <taxon>Betaproteobacteria</taxon>
        <taxon>Burkholderiales</taxon>
        <taxon>Sphaerotilaceae</taxon>
        <taxon>Piscinibacter</taxon>
    </lineage>
</organism>
<evidence type="ECO:0000313" key="6">
    <source>
        <dbReference type="EMBL" id="TXC66103.1"/>
    </source>
</evidence>
<dbReference type="GO" id="GO:0004312">
    <property type="term" value="F:fatty acid synthase activity"/>
    <property type="evidence" value="ECO:0007669"/>
    <property type="project" value="InterPro"/>
</dbReference>
<dbReference type="GO" id="GO:0005835">
    <property type="term" value="C:fatty acid synthase complex"/>
    <property type="evidence" value="ECO:0007669"/>
    <property type="project" value="InterPro"/>
</dbReference>
<evidence type="ECO:0000313" key="7">
    <source>
        <dbReference type="Proteomes" id="UP000321832"/>
    </source>
</evidence>
<dbReference type="SUPFAM" id="SSF52151">
    <property type="entry name" value="FabD/lysophospholipase-like"/>
    <property type="match status" value="1"/>
</dbReference>
<dbReference type="Pfam" id="PF16197">
    <property type="entry name" value="KAsynt_C_assoc"/>
    <property type="match status" value="1"/>
</dbReference>
<dbReference type="Gene3D" id="3.30.70.3290">
    <property type="match status" value="1"/>
</dbReference>
<dbReference type="InterPro" id="IPR014043">
    <property type="entry name" value="Acyl_transferase_dom"/>
</dbReference>
<evidence type="ECO:0000256" key="2">
    <source>
        <dbReference type="ARBA" id="ARBA00022553"/>
    </source>
</evidence>
<sequence>MVGGVNLILGPEVHVNFSKAGMMAADGRCKTFDASADGYVRGEGGLPVGAPAARCAGGWRPHPGRGPRQRDQPGRPQQRPDGAQRPCPGGRAARGAGRCGRQACRSRLCRDPRHRHLAGGSDRGQCARRRDARGPRPGAPVGDWRDQDQCRHLEAAAGLLGVAKAVLVLRRGEIPPHLHLNTPNPLIDWPALRVTVPTVVTRWAAEPQARVAGVSSFGFSGTNAHVVLQEPPATPPSAAPGGTRPGALLVLSARDDVALAALVERHRAALHTTQAAISLKDWCHTAAVGRDHLPSRLTVQAASVADLDAALGAWQSGQATPAIVHGHAAARAPRVAFLFPGQGPQYLGMGRDLYETAPAFREAFDRCAEALDGLLPQPLREVVFAGGAQAALLDETRYAQPAMFAIEVALASLWRSFGVEPVAVMGHSFGEYAAAHVAGVLTLADAARMVAARGRLAQGLPRDGAMVVLEAAESAVSAAIAAHAGRVAIAAVNGDTNVVISGERTAVEQIAAGFAAQGARTKPLRVSHAFHSPLMDPVLADFEREVAGASFAEPRIALVSNLSAERAGLSLLGHAGYWRRHLREPVRFADAMRTLAAEGITHYIELSPQPVLLGMGADCGAAGNGCPRCAKASRAGRPCSSPCSTCSWPVPPSTGVPWIVARAAGASSCPPTRSSGGVIGSLRLHDMPPDFLPRRAGKAWPRPWTAVPSADRWT</sequence>
<protein>
    <submittedName>
        <fullName evidence="6">Type I polyketide synthase</fullName>
    </submittedName>
</protein>
<dbReference type="InterPro" id="IPR020841">
    <property type="entry name" value="PKS_Beta-ketoAc_synthase_dom"/>
</dbReference>
<comment type="caution">
    <text evidence="6">The sequence shown here is derived from an EMBL/GenBank/DDBJ whole genome shotgun (WGS) entry which is preliminary data.</text>
</comment>
<dbReference type="SUPFAM" id="SSF55048">
    <property type="entry name" value="Probable ACP-binding domain of malonyl-CoA ACP transacylase"/>
    <property type="match status" value="1"/>
</dbReference>
<dbReference type="Pfam" id="PF00109">
    <property type="entry name" value="ketoacyl-synt"/>
    <property type="match status" value="1"/>
</dbReference>
<dbReference type="PANTHER" id="PTHR43775:SF51">
    <property type="entry name" value="INACTIVE PHENOLPHTHIOCEROL SYNTHESIS POLYKETIDE SYNTHASE TYPE I PKS1-RELATED"/>
    <property type="match status" value="1"/>
</dbReference>
<dbReference type="Gene3D" id="3.40.47.10">
    <property type="match status" value="2"/>
</dbReference>
<dbReference type="FunFam" id="3.40.366.10:FF:000002">
    <property type="entry name" value="Probable polyketide synthase 2"/>
    <property type="match status" value="1"/>
</dbReference>
<feature type="domain" description="Ketosynthase family 3 (KS3)" evidence="5">
    <location>
        <begin position="1"/>
        <end position="230"/>
    </location>
</feature>
<dbReference type="InterPro" id="IPR014030">
    <property type="entry name" value="Ketoacyl_synth_N"/>
</dbReference>
<dbReference type="InterPro" id="IPR016036">
    <property type="entry name" value="Malonyl_transacylase_ACP-bd"/>
</dbReference>
<proteinExistence type="predicted"/>
<dbReference type="SUPFAM" id="SSF53901">
    <property type="entry name" value="Thiolase-like"/>
    <property type="match status" value="2"/>
</dbReference>
<evidence type="ECO:0000256" key="3">
    <source>
        <dbReference type="ARBA" id="ARBA00022679"/>
    </source>
</evidence>
<dbReference type="Gene3D" id="3.40.366.10">
    <property type="entry name" value="Malonyl-Coenzyme A Acyl Carrier Protein, domain 2"/>
    <property type="match status" value="1"/>
</dbReference>
<reference evidence="6 7" key="1">
    <citation type="submission" date="2019-08" db="EMBL/GenBank/DDBJ databases">
        <authorList>
            <person name="Khan S.A."/>
            <person name="Jeon C.O."/>
            <person name="Jeong S.E."/>
        </authorList>
    </citation>
    <scope>NUCLEOTIDE SEQUENCE [LARGE SCALE GENOMIC DNA]</scope>
    <source>
        <strain evidence="7">IMCC1728</strain>
    </source>
</reference>
<dbReference type="InterPro" id="IPR014031">
    <property type="entry name" value="Ketoacyl_synth_C"/>
</dbReference>
<dbReference type="Pfam" id="PF02801">
    <property type="entry name" value="Ketoacyl-synt_C"/>
    <property type="match status" value="1"/>
</dbReference>
<dbReference type="AlphaFoldDB" id="A0A5C6TZL1"/>
<dbReference type="Proteomes" id="UP000321832">
    <property type="component" value="Unassembled WGS sequence"/>
</dbReference>
<dbReference type="InterPro" id="IPR001227">
    <property type="entry name" value="Ac_transferase_dom_sf"/>
</dbReference>
<dbReference type="InterPro" id="IPR016035">
    <property type="entry name" value="Acyl_Trfase/lysoPLipase"/>
</dbReference>
<dbReference type="EMBL" id="VOPW01000001">
    <property type="protein sequence ID" value="TXC66103.1"/>
    <property type="molecule type" value="Genomic_DNA"/>
</dbReference>
<dbReference type="SMART" id="SM00825">
    <property type="entry name" value="PKS_KS"/>
    <property type="match status" value="1"/>
</dbReference>
<feature type="region of interest" description="Disordered" evidence="4">
    <location>
        <begin position="113"/>
        <end position="145"/>
    </location>
</feature>